<feature type="compositionally biased region" description="Low complexity" evidence="1">
    <location>
        <begin position="17"/>
        <end position="42"/>
    </location>
</feature>
<evidence type="ECO:0000313" key="4">
    <source>
        <dbReference type="Proteomes" id="UP000298133"/>
    </source>
</evidence>
<dbReference type="EMBL" id="SPIA01000003">
    <property type="protein sequence ID" value="TFH67347.1"/>
    <property type="molecule type" value="Genomic_DNA"/>
</dbReference>
<feature type="region of interest" description="Disordered" evidence="1">
    <location>
        <begin position="1"/>
        <end position="42"/>
    </location>
</feature>
<dbReference type="InterPro" id="IPR007470">
    <property type="entry name" value="HemX"/>
</dbReference>
<feature type="transmembrane region" description="Helical" evidence="2">
    <location>
        <begin position="53"/>
        <end position="73"/>
    </location>
</feature>
<dbReference type="Proteomes" id="UP000298133">
    <property type="component" value="Unassembled WGS sequence"/>
</dbReference>
<dbReference type="Pfam" id="PF04375">
    <property type="entry name" value="HemX"/>
    <property type="match status" value="1"/>
</dbReference>
<keyword evidence="2" id="KW-0472">Membrane</keyword>
<protein>
    <submittedName>
        <fullName evidence="3">Uncharacterized protein</fullName>
    </submittedName>
</protein>
<name>A0A4Y8UHS8_9GAMM</name>
<reference evidence="3 4" key="1">
    <citation type="submission" date="2019-03" db="EMBL/GenBank/DDBJ databases">
        <title>Draft genome of Gammaproteobacteria bacterium LSUCC0057, a member of the SAR92 clade.</title>
        <authorList>
            <person name="Lanclos V.C."/>
            <person name="Doiron C."/>
            <person name="Henson M.W."/>
            <person name="Thrash J.C."/>
        </authorList>
    </citation>
    <scope>NUCLEOTIDE SEQUENCE [LARGE SCALE GENOMIC DNA]</scope>
    <source>
        <strain evidence="3 4">LSUCC0057</strain>
    </source>
</reference>
<gene>
    <name evidence="3" type="ORF">E3W66_07575</name>
</gene>
<keyword evidence="4" id="KW-1185">Reference proteome</keyword>
<dbReference type="AlphaFoldDB" id="A0A4Y8UHS8"/>
<sequence>MSDSSPTQPSAKPDQPNPAAKGGATAAPARASKSASAKPGGANKSAAALRATLWLLLLLAAAGGGYYFALPLWQSFVSQQQSQARQIAALEQALAEQQAVRSEWRVELDGQREQLEKLPLRLSAELSGQLNEQLSRQLAGPLANLSAAVQRNQLRLNDLDGNSGRQWQLAELYYFIRSAALQLNFERQFNAAIELLQRADALLAEWQEPAVAPLRAALAADIAALQQQPAVDRDGLHNRLLAVAAQAQTALQQPLAQPTFNPAPAAHENQPPVERDWRARLRQLGDLVGAIFILKRSDETLPEVSLPSRQQLLGQRFALAAEQAAVALWQADQPLYLHSLTLCQQLLAVATIDSAVRAPLQAELAALAAQSVVRPSVSISRSEQALYDWRRASDSDLGGTQP</sequence>
<keyword evidence="2" id="KW-1133">Transmembrane helix</keyword>
<evidence type="ECO:0000256" key="1">
    <source>
        <dbReference type="SAM" id="MobiDB-lite"/>
    </source>
</evidence>
<keyword evidence="2" id="KW-0812">Transmembrane</keyword>
<dbReference type="PANTHER" id="PTHR38043">
    <property type="entry name" value="PROTEIN HEMX"/>
    <property type="match status" value="1"/>
</dbReference>
<evidence type="ECO:0000256" key="2">
    <source>
        <dbReference type="SAM" id="Phobius"/>
    </source>
</evidence>
<dbReference type="PANTHER" id="PTHR38043:SF1">
    <property type="entry name" value="PROTEIN HEMX"/>
    <property type="match status" value="1"/>
</dbReference>
<evidence type="ECO:0000313" key="3">
    <source>
        <dbReference type="EMBL" id="TFH67347.1"/>
    </source>
</evidence>
<comment type="caution">
    <text evidence="3">The sequence shown here is derived from an EMBL/GenBank/DDBJ whole genome shotgun (WGS) entry which is preliminary data.</text>
</comment>
<organism evidence="3 4">
    <name type="scientific">Gammaproteobacteria bacterium LSUCC0057</name>
    <dbReference type="NCBI Taxonomy" id="2559237"/>
    <lineage>
        <taxon>Bacteria</taxon>
        <taxon>Pseudomonadati</taxon>
        <taxon>Pseudomonadota</taxon>
        <taxon>Gammaproteobacteria</taxon>
        <taxon>Cellvibrionales</taxon>
        <taxon>Porticoccaceae</taxon>
        <taxon>SAR92 clade</taxon>
    </lineage>
</organism>
<accession>A0A4Y8UHS8</accession>
<proteinExistence type="predicted"/>
<feature type="compositionally biased region" description="Polar residues" evidence="1">
    <location>
        <begin position="1"/>
        <end position="10"/>
    </location>
</feature>